<protein>
    <submittedName>
        <fullName evidence="2">Uncharacterized protein</fullName>
    </submittedName>
</protein>
<evidence type="ECO:0000313" key="2">
    <source>
        <dbReference type="EMBL" id="MPC95414.1"/>
    </source>
</evidence>
<name>A0A5B7JSX0_PORTR</name>
<keyword evidence="1" id="KW-0472">Membrane</keyword>
<organism evidence="2 3">
    <name type="scientific">Portunus trituberculatus</name>
    <name type="common">Swimming crab</name>
    <name type="synonym">Neptunus trituberculatus</name>
    <dbReference type="NCBI Taxonomy" id="210409"/>
    <lineage>
        <taxon>Eukaryota</taxon>
        <taxon>Metazoa</taxon>
        <taxon>Ecdysozoa</taxon>
        <taxon>Arthropoda</taxon>
        <taxon>Crustacea</taxon>
        <taxon>Multicrustacea</taxon>
        <taxon>Malacostraca</taxon>
        <taxon>Eumalacostraca</taxon>
        <taxon>Eucarida</taxon>
        <taxon>Decapoda</taxon>
        <taxon>Pleocyemata</taxon>
        <taxon>Brachyura</taxon>
        <taxon>Eubrachyura</taxon>
        <taxon>Portunoidea</taxon>
        <taxon>Portunidae</taxon>
        <taxon>Portuninae</taxon>
        <taxon>Portunus</taxon>
    </lineage>
</organism>
<keyword evidence="3" id="KW-1185">Reference proteome</keyword>
<comment type="caution">
    <text evidence="2">The sequence shown here is derived from an EMBL/GenBank/DDBJ whole genome shotgun (WGS) entry which is preliminary data.</text>
</comment>
<dbReference type="AlphaFoldDB" id="A0A5B7JSX0"/>
<dbReference type="Proteomes" id="UP000324222">
    <property type="component" value="Unassembled WGS sequence"/>
</dbReference>
<evidence type="ECO:0000313" key="3">
    <source>
        <dbReference type="Proteomes" id="UP000324222"/>
    </source>
</evidence>
<keyword evidence="1" id="KW-1133">Transmembrane helix</keyword>
<feature type="transmembrane region" description="Helical" evidence="1">
    <location>
        <begin position="6"/>
        <end position="26"/>
    </location>
</feature>
<gene>
    <name evidence="2" type="ORF">E2C01_090624</name>
</gene>
<keyword evidence="1" id="KW-0812">Transmembrane</keyword>
<dbReference type="EMBL" id="VSRR010102149">
    <property type="protein sequence ID" value="MPC95414.1"/>
    <property type="molecule type" value="Genomic_DNA"/>
</dbReference>
<proteinExistence type="predicted"/>
<reference evidence="2 3" key="1">
    <citation type="submission" date="2019-05" db="EMBL/GenBank/DDBJ databases">
        <title>Another draft genome of Portunus trituberculatus and its Hox gene families provides insights of decapod evolution.</title>
        <authorList>
            <person name="Jeong J.-H."/>
            <person name="Song I."/>
            <person name="Kim S."/>
            <person name="Choi T."/>
            <person name="Kim D."/>
            <person name="Ryu S."/>
            <person name="Kim W."/>
        </authorList>
    </citation>
    <scope>NUCLEOTIDE SEQUENCE [LARGE SCALE GENOMIC DNA]</scope>
    <source>
        <tissue evidence="2">Muscle</tissue>
    </source>
</reference>
<accession>A0A5B7JSX0</accession>
<sequence>MLASHWDWWWPQATVLLRLLLLWWWWSMRTSRHQCSPSSRLRLRAGSSQLNRNPSHRETLRRALQPPLTSSLENLTLGDNTTWLLNQSQPVWHPLKMVTMC</sequence>
<evidence type="ECO:0000256" key="1">
    <source>
        <dbReference type="SAM" id="Phobius"/>
    </source>
</evidence>